<dbReference type="InterPro" id="IPR008969">
    <property type="entry name" value="CarboxyPept-like_regulatory"/>
</dbReference>
<proteinExistence type="predicted"/>
<evidence type="ECO:0008006" key="4">
    <source>
        <dbReference type="Google" id="ProtNLM"/>
    </source>
</evidence>
<dbReference type="AlphaFoldDB" id="A0A9D9NIZ2"/>
<name>A0A9D9NIZ2_9BACT</name>
<evidence type="ECO:0000313" key="3">
    <source>
        <dbReference type="Proteomes" id="UP000823757"/>
    </source>
</evidence>
<protein>
    <recommendedName>
        <fullName evidence="4">Carboxypeptidase regulatory-like domain-containing protein</fullName>
    </recommendedName>
</protein>
<dbReference type="EMBL" id="JADIMD010000112">
    <property type="protein sequence ID" value="MBO8475100.1"/>
    <property type="molecule type" value="Genomic_DNA"/>
</dbReference>
<dbReference type="SUPFAM" id="SSF49464">
    <property type="entry name" value="Carboxypeptidase regulatory domain-like"/>
    <property type="match status" value="1"/>
</dbReference>
<comment type="caution">
    <text evidence="2">The sequence shown here is derived from an EMBL/GenBank/DDBJ whole genome shotgun (WGS) entry which is preliminary data.</text>
</comment>
<feature type="signal peptide" evidence="1">
    <location>
        <begin position="1"/>
        <end position="30"/>
    </location>
</feature>
<feature type="non-terminal residue" evidence="2">
    <location>
        <position position="92"/>
    </location>
</feature>
<reference evidence="2" key="1">
    <citation type="submission" date="2020-10" db="EMBL/GenBank/DDBJ databases">
        <authorList>
            <person name="Gilroy R."/>
        </authorList>
    </citation>
    <scope>NUCLEOTIDE SEQUENCE</scope>
    <source>
        <strain evidence="2">B1-13419</strain>
    </source>
</reference>
<keyword evidence="1" id="KW-0732">Signal</keyword>
<evidence type="ECO:0000313" key="2">
    <source>
        <dbReference type="EMBL" id="MBO8475100.1"/>
    </source>
</evidence>
<sequence>MKSFFRYHLPGTLKAFVFFIFLLSAAYSYAAVTTVVGSVRERDGGRAVEFANVSVVDSTGRIAAICATDESGDFILHVRKEGRYRINVAFVG</sequence>
<reference evidence="2" key="2">
    <citation type="journal article" date="2021" name="PeerJ">
        <title>Extensive microbial diversity within the chicken gut microbiome revealed by metagenomics and culture.</title>
        <authorList>
            <person name="Gilroy R."/>
            <person name="Ravi A."/>
            <person name="Getino M."/>
            <person name="Pursley I."/>
            <person name="Horton D.L."/>
            <person name="Alikhan N.F."/>
            <person name="Baker D."/>
            <person name="Gharbi K."/>
            <person name="Hall N."/>
            <person name="Watson M."/>
            <person name="Adriaenssens E.M."/>
            <person name="Foster-Nyarko E."/>
            <person name="Jarju S."/>
            <person name="Secka A."/>
            <person name="Antonio M."/>
            <person name="Oren A."/>
            <person name="Chaudhuri R.R."/>
            <person name="La Ragione R."/>
            <person name="Hildebrand F."/>
            <person name="Pallen M.J."/>
        </authorList>
    </citation>
    <scope>NUCLEOTIDE SEQUENCE</scope>
    <source>
        <strain evidence="2">B1-13419</strain>
    </source>
</reference>
<feature type="chain" id="PRO_5039197351" description="Carboxypeptidase regulatory-like domain-containing protein" evidence="1">
    <location>
        <begin position="31"/>
        <end position="92"/>
    </location>
</feature>
<accession>A0A9D9NIZ2</accession>
<dbReference type="Proteomes" id="UP000823757">
    <property type="component" value="Unassembled WGS sequence"/>
</dbReference>
<evidence type="ECO:0000256" key="1">
    <source>
        <dbReference type="SAM" id="SignalP"/>
    </source>
</evidence>
<organism evidence="2 3">
    <name type="scientific">Candidatus Cryptobacteroides faecigallinarum</name>
    <dbReference type="NCBI Taxonomy" id="2840763"/>
    <lineage>
        <taxon>Bacteria</taxon>
        <taxon>Pseudomonadati</taxon>
        <taxon>Bacteroidota</taxon>
        <taxon>Bacteroidia</taxon>
        <taxon>Bacteroidales</taxon>
        <taxon>Candidatus Cryptobacteroides</taxon>
    </lineage>
</organism>
<gene>
    <name evidence="2" type="ORF">IAB91_07420</name>
</gene>